<reference evidence="2 3" key="1">
    <citation type="submission" date="2024-01" db="EMBL/GenBank/DDBJ databases">
        <title>Genome assemblies of Stephania.</title>
        <authorList>
            <person name="Yang L."/>
        </authorList>
    </citation>
    <scope>NUCLEOTIDE SEQUENCE [LARGE SCALE GENOMIC DNA]</scope>
    <source>
        <strain evidence="2">JXDWG</strain>
        <tissue evidence="2">Leaf</tissue>
    </source>
</reference>
<dbReference type="AlphaFoldDB" id="A0AAP0P0T6"/>
<comment type="caution">
    <text evidence="2">The sequence shown here is derived from an EMBL/GenBank/DDBJ whole genome shotgun (WGS) entry which is preliminary data.</text>
</comment>
<evidence type="ECO:0000313" key="2">
    <source>
        <dbReference type="EMBL" id="KAK9125934.1"/>
    </source>
</evidence>
<dbReference type="Proteomes" id="UP001419268">
    <property type="component" value="Unassembled WGS sequence"/>
</dbReference>
<organism evidence="2 3">
    <name type="scientific">Stephania cephalantha</name>
    <dbReference type="NCBI Taxonomy" id="152367"/>
    <lineage>
        <taxon>Eukaryota</taxon>
        <taxon>Viridiplantae</taxon>
        <taxon>Streptophyta</taxon>
        <taxon>Embryophyta</taxon>
        <taxon>Tracheophyta</taxon>
        <taxon>Spermatophyta</taxon>
        <taxon>Magnoliopsida</taxon>
        <taxon>Ranunculales</taxon>
        <taxon>Menispermaceae</taxon>
        <taxon>Menispermoideae</taxon>
        <taxon>Cissampelideae</taxon>
        <taxon>Stephania</taxon>
    </lineage>
</organism>
<sequence length="91" mass="10113">MSMYVARAQRQLGGDIDTHHEDLSEPSPRIRWGSFDGEETPHPASRAPSRDDYTEIFYPPTCMAVGGGFRPPAFLTTELDYAGAARVHEFA</sequence>
<gene>
    <name evidence="2" type="ORF">Scep_014780</name>
</gene>
<accession>A0AAP0P0T6</accession>
<keyword evidence="3" id="KW-1185">Reference proteome</keyword>
<dbReference type="EMBL" id="JBBNAG010000006">
    <property type="protein sequence ID" value="KAK9125934.1"/>
    <property type="molecule type" value="Genomic_DNA"/>
</dbReference>
<evidence type="ECO:0000256" key="1">
    <source>
        <dbReference type="SAM" id="MobiDB-lite"/>
    </source>
</evidence>
<protein>
    <submittedName>
        <fullName evidence="2">Uncharacterized protein</fullName>
    </submittedName>
</protein>
<name>A0AAP0P0T6_9MAGN</name>
<evidence type="ECO:0000313" key="3">
    <source>
        <dbReference type="Proteomes" id="UP001419268"/>
    </source>
</evidence>
<proteinExistence type="predicted"/>
<feature type="region of interest" description="Disordered" evidence="1">
    <location>
        <begin position="1"/>
        <end position="52"/>
    </location>
</feature>